<keyword evidence="1" id="KW-1133">Transmembrane helix</keyword>
<dbReference type="STRING" id="680198.SCAB_29061"/>
<evidence type="ECO:0000313" key="3">
    <source>
        <dbReference type="Proteomes" id="UP000001444"/>
    </source>
</evidence>
<proteinExistence type="predicted"/>
<keyword evidence="1" id="KW-0472">Membrane</keyword>
<keyword evidence="3" id="KW-1185">Reference proteome</keyword>
<dbReference type="Proteomes" id="UP000001444">
    <property type="component" value="Chromosome"/>
</dbReference>
<keyword evidence="1" id="KW-0812">Transmembrane</keyword>
<sequence length="361" mass="39004">MTAVKLFSDATAPLDVWTHEADAVSLPRLDEVGGHPRPPGVGVTYAEQEYHALADEQELIWPAEGERAARPFQERARSLDRVAAGTEFLLSEQEHEVRQARADYQHAAWVLTPYTRREPGAKLRYWICWPVLWFGDTAGVWSAAVTNGDVPSIAFGQSLASGLAAACTGLVGAELKYIRMAKARQRDPESLTVDEARYARLFADTDNGGSIVKLISFFSLVVVALLAVGIFNLRASIEGSASGLTFGLLAAATAIGSGLLGYSAADEVADLLAGMAKRAQNAERRYLKLAKSSAFRGKAQAEAAERSIRDEYQLRAQAAGKRVESLSWRVQRRNPQVLGHGFPAGEQGGVIGRRARRGGVA</sequence>
<protein>
    <submittedName>
        <fullName evidence="2">Putative membrane protein</fullName>
    </submittedName>
</protein>
<dbReference type="HOGENOM" id="CLU_767100_0_0_11"/>
<name>C9Z8H9_STRSW</name>
<feature type="transmembrane region" description="Helical" evidence="1">
    <location>
        <begin position="214"/>
        <end position="233"/>
    </location>
</feature>
<dbReference type="eggNOG" id="ENOG5031SJ8">
    <property type="taxonomic scope" value="Bacteria"/>
</dbReference>
<evidence type="ECO:0000256" key="1">
    <source>
        <dbReference type="SAM" id="Phobius"/>
    </source>
</evidence>
<reference evidence="2 3" key="1">
    <citation type="journal article" date="2010" name="Mol. Plant Microbe Interact.">
        <title>Streptomyces scabies 87-22 contains a coronafacic acid-like biosynthetic cluster that contributes to plant-microbe interactions.</title>
        <authorList>
            <person name="Bignell D.R."/>
            <person name="Seipke R.F."/>
            <person name="Huguet-Tapia J.C."/>
            <person name="Chambers A.H."/>
            <person name="Parry R.J."/>
            <person name="Loria R."/>
        </authorList>
    </citation>
    <scope>NUCLEOTIDE SEQUENCE [LARGE SCALE GENOMIC DNA]</scope>
    <source>
        <strain evidence="2 3">87.22</strain>
    </source>
</reference>
<dbReference type="EMBL" id="FN554889">
    <property type="protein sequence ID" value="CBG70006.1"/>
    <property type="molecule type" value="Genomic_DNA"/>
</dbReference>
<gene>
    <name evidence="2" type="ordered locus">SCAB_29061</name>
</gene>
<evidence type="ECO:0000313" key="2">
    <source>
        <dbReference type="EMBL" id="CBG70006.1"/>
    </source>
</evidence>
<organism evidence="2 3">
    <name type="scientific">Streptomyces scabiei (strain 87.22)</name>
    <dbReference type="NCBI Taxonomy" id="680198"/>
    <lineage>
        <taxon>Bacteria</taxon>
        <taxon>Bacillati</taxon>
        <taxon>Actinomycetota</taxon>
        <taxon>Actinomycetes</taxon>
        <taxon>Kitasatosporales</taxon>
        <taxon>Streptomycetaceae</taxon>
        <taxon>Streptomyces</taxon>
    </lineage>
</organism>
<accession>C9Z8H9</accession>
<dbReference type="AlphaFoldDB" id="C9Z8H9"/>
<feature type="transmembrane region" description="Helical" evidence="1">
    <location>
        <begin position="245"/>
        <end position="265"/>
    </location>
</feature>
<dbReference type="KEGG" id="scb:SCAB_29061"/>